<evidence type="ECO:0000256" key="9">
    <source>
        <dbReference type="PIRSR" id="PIRSR602326-1"/>
    </source>
</evidence>
<keyword evidence="5 9" id="KW-0479">Metal-binding</keyword>
<dbReference type="RefSeq" id="WP_185800652.1">
    <property type="nucleotide sequence ID" value="NZ_JACJVJ010000001.1"/>
</dbReference>
<gene>
    <name evidence="12" type="ORF">H6P80_07390</name>
</gene>
<dbReference type="AlphaFoldDB" id="A0A842HYD2"/>
<feature type="binding site" description="covalent" evidence="9">
    <location>
        <position position="78"/>
    </location>
    <ligand>
        <name>heme c</name>
        <dbReference type="ChEBI" id="CHEBI:61717"/>
    </ligand>
</feature>
<organism evidence="12 13">
    <name type="scientific">Parasphingopyxis marina</name>
    <dbReference type="NCBI Taxonomy" id="2761622"/>
    <lineage>
        <taxon>Bacteria</taxon>
        <taxon>Pseudomonadati</taxon>
        <taxon>Pseudomonadota</taxon>
        <taxon>Alphaproteobacteria</taxon>
        <taxon>Sphingomonadales</taxon>
        <taxon>Sphingomonadaceae</taxon>
        <taxon>Parasphingopyxis</taxon>
    </lineage>
</organism>
<evidence type="ECO:0000256" key="8">
    <source>
        <dbReference type="ARBA" id="ARBA00023136"/>
    </source>
</evidence>
<dbReference type="GO" id="GO:0016020">
    <property type="term" value="C:membrane"/>
    <property type="evidence" value="ECO:0007669"/>
    <property type="project" value="UniProtKB-SubCell"/>
</dbReference>
<keyword evidence="4 10" id="KW-0812">Transmembrane</keyword>
<evidence type="ECO:0000256" key="5">
    <source>
        <dbReference type="ARBA" id="ARBA00022723"/>
    </source>
</evidence>
<evidence type="ECO:0000256" key="10">
    <source>
        <dbReference type="SAM" id="Phobius"/>
    </source>
</evidence>
<feature type="binding site" description="covalent" evidence="9">
    <location>
        <position position="204"/>
    </location>
    <ligand>
        <name>heme c</name>
        <dbReference type="ChEBI" id="CHEBI:61717"/>
    </ligand>
</feature>
<evidence type="ECO:0000259" key="11">
    <source>
        <dbReference type="PROSITE" id="PS51007"/>
    </source>
</evidence>
<dbReference type="PANTHER" id="PTHR10266">
    <property type="entry name" value="CYTOCHROME C1"/>
    <property type="match status" value="1"/>
</dbReference>
<keyword evidence="8 10" id="KW-0472">Membrane</keyword>
<accession>A0A842HYD2</accession>
<dbReference type="PANTHER" id="PTHR10266:SF3">
    <property type="entry name" value="CYTOCHROME C1, HEME PROTEIN, MITOCHONDRIAL"/>
    <property type="match status" value="1"/>
</dbReference>
<dbReference type="EMBL" id="JACJVJ010000001">
    <property type="protein sequence ID" value="MBC2777443.1"/>
    <property type="molecule type" value="Genomic_DNA"/>
</dbReference>
<evidence type="ECO:0000256" key="1">
    <source>
        <dbReference type="ARBA" id="ARBA00004370"/>
    </source>
</evidence>
<evidence type="ECO:0000256" key="4">
    <source>
        <dbReference type="ARBA" id="ARBA00022692"/>
    </source>
</evidence>
<evidence type="ECO:0000313" key="13">
    <source>
        <dbReference type="Proteomes" id="UP000564378"/>
    </source>
</evidence>
<dbReference type="Gene3D" id="1.10.760.10">
    <property type="entry name" value="Cytochrome c-like domain"/>
    <property type="match status" value="1"/>
</dbReference>
<evidence type="ECO:0000256" key="6">
    <source>
        <dbReference type="ARBA" id="ARBA00022989"/>
    </source>
</evidence>
<evidence type="ECO:0000313" key="12">
    <source>
        <dbReference type="EMBL" id="MBC2777443.1"/>
    </source>
</evidence>
<evidence type="ECO:0000256" key="2">
    <source>
        <dbReference type="ARBA" id="ARBA00016165"/>
    </source>
</evidence>
<evidence type="ECO:0000256" key="7">
    <source>
        <dbReference type="ARBA" id="ARBA00023004"/>
    </source>
</evidence>
<dbReference type="Pfam" id="PF02167">
    <property type="entry name" value="Cytochrom_C1"/>
    <property type="match status" value="1"/>
</dbReference>
<feature type="binding site" description="covalent" evidence="9">
    <location>
        <position position="75"/>
    </location>
    <ligand>
        <name>heme c</name>
        <dbReference type="ChEBI" id="CHEBI:61717"/>
    </ligand>
</feature>
<dbReference type="SUPFAM" id="SSF46626">
    <property type="entry name" value="Cytochrome c"/>
    <property type="match status" value="1"/>
</dbReference>
<dbReference type="Proteomes" id="UP000564378">
    <property type="component" value="Unassembled WGS sequence"/>
</dbReference>
<feature type="transmembrane region" description="Helical" evidence="10">
    <location>
        <begin position="249"/>
        <end position="268"/>
    </location>
</feature>
<name>A0A842HYD2_9SPHN</name>
<dbReference type="PRINTS" id="PR00603">
    <property type="entry name" value="CYTOCHROMEC1"/>
</dbReference>
<dbReference type="GO" id="GO:0046872">
    <property type="term" value="F:metal ion binding"/>
    <property type="evidence" value="ECO:0007669"/>
    <property type="project" value="UniProtKB-KW"/>
</dbReference>
<dbReference type="InterPro" id="IPR036909">
    <property type="entry name" value="Cyt_c-like_dom_sf"/>
</dbReference>
<keyword evidence="3 9" id="KW-0349">Heme</keyword>
<feature type="binding site" description="covalent" evidence="9">
    <location>
        <position position="79"/>
    </location>
    <ligand>
        <name>heme c</name>
        <dbReference type="ChEBI" id="CHEBI:61717"/>
    </ligand>
</feature>
<dbReference type="PROSITE" id="PS51007">
    <property type="entry name" value="CYTC"/>
    <property type="match status" value="1"/>
</dbReference>
<sequence>MVRILGFLVGLGFCGVLFYSLIVGAVAYISEPPVESVEHEFHRHAEPISFASDGAFGRFDRQQLQRGFQVYKEVCAACHSLRYVAFRNLEEIGFSEAEVDAIADQWQIQVPAVNEETGEVTTRNAVAADHFPSVYANEVAARAANNNALPPDLSLITKAREGGAAYIHSLLTGYQDPPEDLPEANRPGTGLHYNPYFANLNLAMPAPLTADGQVSYADGTEATVEQMSRDVTAFLIWTAEPRMEARKSLGWAVLIFLVFATALAFLAYKNVWRDTKH</sequence>
<protein>
    <recommendedName>
        <fullName evidence="2">Cytochrome c1</fullName>
    </recommendedName>
</protein>
<comment type="subcellular location">
    <subcellularLocation>
        <location evidence="1">Membrane</location>
    </subcellularLocation>
</comment>
<keyword evidence="6 10" id="KW-1133">Transmembrane helix</keyword>
<feature type="domain" description="Cytochrome c" evidence="11">
    <location>
        <begin position="62"/>
        <end position="171"/>
    </location>
</feature>
<evidence type="ECO:0000256" key="3">
    <source>
        <dbReference type="ARBA" id="ARBA00022617"/>
    </source>
</evidence>
<dbReference type="GO" id="GO:0020037">
    <property type="term" value="F:heme binding"/>
    <property type="evidence" value="ECO:0007669"/>
    <property type="project" value="InterPro"/>
</dbReference>
<feature type="transmembrane region" description="Helical" evidence="10">
    <location>
        <begin position="7"/>
        <end position="29"/>
    </location>
</feature>
<comment type="cofactor">
    <cofactor evidence="9">
        <name>heme c</name>
        <dbReference type="ChEBI" id="CHEBI:61717"/>
    </cofactor>
    <text evidence="9">Binds 1 heme c group covalently per subunit.</text>
</comment>
<keyword evidence="7 9" id="KW-0408">Iron</keyword>
<keyword evidence="13" id="KW-1185">Reference proteome</keyword>
<proteinExistence type="predicted"/>
<comment type="caution">
    <text evidence="12">The sequence shown here is derived from an EMBL/GenBank/DDBJ whole genome shotgun (WGS) entry which is preliminary data.</text>
</comment>
<dbReference type="InterPro" id="IPR009056">
    <property type="entry name" value="Cyt_c-like_dom"/>
</dbReference>
<dbReference type="InterPro" id="IPR002326">
    <property type="entry name" value="Cyt_c1"/>
</dbReference>
<dbReference type="GO" id="GO:0009055">
    <property type="term" value="F:electron transfer activity"/>
    <property type="evidence" value="ECO:0007669"/>
    <property type="project" value="InterPro"/>
</dbReference>
<dbReference type="Gene3D" id="1.20.5.100">
    <property type="entry name" value="Cytochrome c1, transmembrane anchor, C-terminal"/>
    <property type="match status" value="1"/>
</dbReference>
<reference evidence="12 13" key="1">
    <citation type="submission" date="2020-08" db="EMBL/GenBank/DDBJ databases">
        <title>Draft genome sequence of Parasphingopyxis sp. GrpM-11.</title>
        <authorList>
            <person name="Oh J."/>
            <person name="Roh D.-H."/>
        </authorList>
    </citation>
    <scope>NUCLEOTIDE SEQUENCE [LARGE SCALE GENOMIC DNA]</scope>
    <source>
        <strain evidence="12 13">GrpM-11</strain>
    </source>
</reference>